<reference evidence="1" key="1">
    <citation type="submission" date="2020-03" db="EMBL/GenBank/DDBJ databases">
        <title>Castanea mollissima Vanexum genome sequencing.</title>
        <authorList>
            <person name="Staton M."/>
        </authorList>
    </citation>
    <scope>NUCLEOTIDE SEQUENCE</scope>
    <source>
        <tissue evidence="1">Leaf</tissue>
    </source>
</reference>
<dbReference type="Proteomes" id="UP000737018">
    <property type="component" value="Unassembled WGS sequence"/>
</dbReference>
<dbReference type="InterPro" id="IPR032675">
    <property type="entry name" value="LRR_dom_sf"/>
</dbReference>
<dbReference type="AlphaFoldDB" id="A0A8J4VTK3"/>
<gene>
    <name evidence="1" type="ORF">CMV_015258</name>
</gene>
<organism evidence="1 2">
    <name type="scientific">Castanea mollissima</name>
    <name type="common">Chinese chestnut</name>
    <dbReference type="NCBI Taxonomy" id="60419"/>
    <lineage>
        <taxon>Eukaryota</taxon>
        <taxon>Viridiplantae</taxon>
        <taxon>Streptophyta</taxon>
        <taxon>Embryophyta</taxon>
        <taxon>Tracheophyta</taxon>
        <taxon>Spermatophyta</taxon>
        <taxon>Magnoliopsida</taxon>
        <taxon>eudicotyledons</taxon>
        <taxon>Gunneridae</taxon>
        <taxon>Pentapetalae</taxon>
        <taxon>rosids</taxon>
        <taxon>fabids</taxon>
        <taxon>Fagales</taxon>
        <taxon>Fagaceae</taxon>
        <taxon>Castanea</taxon>
    </lineage>
</organism>
<name>A0A8J4VTK3_9ROSI</name>
<evidence type="ECO:0000313" key="1">
    <source>
        <dbReference type="EMBL" id="KAF3959981.1"/>
    </source>
</evidence>
<accession>A0A8J4VTK3</accession>
<keyword evidence="2" id="KW-1185">Reference proteome</keyword>
<evidence type="ECO:0000313" key="2">
    <source>
        <dbReference type="Proteomes" id="UP000737018"/>
    </source>
</evidence>
<proteinExistence type="predicted"/>
<dbReference type="EMBL" id="JRKL02002201">
    <property type="protein sequence ID" value="KAF3959981.1"/>
    <property type="molecule type" value="Genomic_DNA"/>
</dbReference>
<protein>
    <submittedName>
        <fullName evidence="1">Uncharacterized protein</fullName>
    </submittedName>
</protein>
<sequence>MSCDLPPMSFSSLPSFNYSKSFTSLENLDLGSNRLNGGIPKFVGDICTLRELYLVDTTLKGQLVDLINSLSGCAKDSLEVACIAVLKAIRLTRKKLLLLAFSSSTQRTLRPPIPTSLSSRSTGEGCGENCSPLIGPHKLLRDFEYWVAMARFALGPWFHETVVDPLIQILRVLSRSNWQYFWFEYDQRFVGTLEVPYWT</sequence>
<comment type="caution">
    <text evidence="1">The sequence shown here is derived from an EMBL/GenBank/DDBJ whole genome shotgun (WGS) entry which is preliminary data.</text>
</comment>
<dbReference type="SUPFAM" id="SSF52047">
    <property type="entry name" value="RNI-like"/>
    <property type="match status" value="1"/>
</dbReference>
<dbReference type="Gene3D" id="3.80.10.10">
    <property type="entry name" value="Ribonuclease Inhibitor"/>
    <property type="match status" value="1"/>
</dbReference>